<proteinExistence type="predicted"/>
<protein>
    <recommendedName>
        <fullName evidence="1">DUF5641 domain-containing protein</fullName>
    </recommendedName>
</protein>
<dbReference type="Proteomes" id="UP000595437">
    <property type="component" value="Chromosome 14"/>
</dbReference>
<keyword evidence="3" id="KW-1185">Reference proteome</keyword>
<accession>A0A7T8GXF6</accession>
<evidence type="ECO:0000313" key="2">
    <source>
        <dbReference type="EMBL" id="QQP39346.1"/>
    </source>
</evidence>
<dbReference type="EMBL" id="CP045903">
    <property type="protein sequence ID" value="QQP39346.1"/>
    <property type="molecule type" value="Genomic_DNA"/>
</dbReference>
<feature type="non-terminal residue" evidence="2">
    <location>
        <position position="185"/>
    </location>
</feature>
<evidence type="ECO:0000313" key="3">
    <source>
        <dbReference type="Proteomes" id="UP000595437"/>
    </source>
</evidence>
<organism evidence="2 3">
    <name type="scientific">Caligus rogercresseyi</name>
    <name type="common">Sea louse</name>
    <dbReference type="NCBI Taxonomy" id="217165"/>
    <lineage>
        <taxon>Eukaryota</taxon>
        <taxon>Metazoa</taxon>
        <taxon>Ecdysozoa</taxon>
        <taxon>Arthropoda</taxon>
        <taxon>Crustacea</taxon>
        <taxon>Multicrustacea</taxon>
        <taxon>Hexanauplia</taxon>
        <taxon>Copepoda</taxon>
        <taxon>Siphonostomatoida</taxon>
        <taxon>Caligidae</taxon>
        <taxon>Caligus</taxon>
    </lineage>
</organism>
<sequence length="185" mass="22086">FIKESTGETQRIVRNAKKRFDSEWKPKLNVVGEKFSEKWRDLKDYTQKSGLKEKMETMRDTVSKVRESIVSFVEDLKVFGQEWFMDDDFSWPMAKKEDIKESLEVQLVKEDNSWYIRRGKDREFIRNQGDGRWPLGRVVGVYLGHDGLIRSVEVKLPNQRVYHRPITKLLWCYQVKIVVLVERPM</sequence>
<name>A0A7T8GXF6_CALRO</name>
<dbReference type="AlphaFoldDB" id="A0A7T8GXF6"/>
<feature type="domain" description="DUF5641" evidence="1">
    <location>
        <begin position="130"/>
        <end position="170"/>
    </location>
</feature>
<evidence type="ECO:0000259" key="1">
    <source>
        <dbReference type="Pfam" id="PF18701"/>
    </source>
</evidence>
<dbReference type="InterPro" id="IPR040676">
    <property type="entry name" value="DUF5641"/>
</dbReference>
<reference evidence="3" key="1">
    <citation type="submission" date="2021-01" db="EMBL/GenBank/DDBJ databases">
        <title>Caligus Genome Assembly.</title>
        <authorList>
            <person name="Gallardo-Escarate C."/>
        </authorList>
    </citation>
    <scope>NUCLEOTIDE SEQUENCE [LARGE SCALE GENOMIC DNA]</scope>
</reference>
<dbReference type="Pfam" id="PF18701">
    <property type="entry name" value="DUF5641"/>
    <property type="match status" value="1"/>
</dbReference>
<feature type="non-terminal residue" evidence="2">
    <location>
        <position position="1"/>
    </location>
</feature>
<dbReference type="OrthoDB" id="8194935at2759"/>
<gene>
    <name evidence="2" type="ORF">FKW44_020203</name>
</gene>